<keyword evidence="1" id="KW-0677">Repeat</keyword>
<dbReference type="Pfam" id="PF00041">
    <property type="entry name" value="fn3"/>
    <property type="match status" value="1"/>
</dbReference>
<dbReference type="FunFam" id="2.60.40.10:FF:000999">
    <property type="entry name" value="Uncharacterized protein, isoform D"/>
    <property type="match status" value="1"/>
</dbReference>
<dbReference type="SMART" id="SM00060">
    <property type="entry name" value="FN3"/>
    <property type="match status" value="1"/>
</dbReference>
<name>A0A8X6LJ02_TRICU</name>
<dbReference type="SUPFAM" id="SSF49265">
    <property type="entry name" value="Fibronectin type III"/>
    <property type="match status" value="1"/>
</dbReference>
<comment type="caution">
    <text evidence="3">The sequence shown here is derived from an EMBL/GenBank/DDBJ whole genome shotgun (WGS) entry which is preliminary data.</text>
</comment>
<dbReference type="InterPro" id="IPR050964">
    <property type="entry name" value="Striated_Muscle_Regulatory"/>
</dbReference>
<dbReference type="EMBL" id="BMAO01026368">
    <property type="protein sequence ID" value="GFR09069.1"/>
    <property type="molecule type" value="Genomic_DNA"/>
</dbReference>
<dbReference type="PANTHER" id="PTHR13817:SF166">
    <property type="entry name" value="NEURONAL IGCAM-RELATED"/>
    <property type="match status" value="1"/>
</dbReference>
<feature type="domain" description="Fibronectin type-III" evidence="2">
    <location>
        <begin position="107"/>
        <end position="205"/>
    </location>
</feature>
<evidence type="ECO:0000259" key="2">
    <source>
        <dbReference type="PROSITE" id="PS50853"/>
    </source>
</evidence>
<evidence type="ECO:0000256" key="1">
    <source>
        <dbReference type="ARBA" id="ARBA00022737"/>
    </source>
</evidence>
<dbReference type="Gene3D" id="2.60.40.10">
    <property type="entry name" value="Immunoglobulins"/>
    <property type="match status" value="1"/>
</dbReference>
<dbReference type="PANTHER" id="PTHR13817">
    <property type="entry name" value="TITIN"/>
    <property type="match status" value="1"/>
</dbReference>
<dbReference type="PRINTS" id="PR00014">
    <property type="entry name" value="FNTYPEIII"/>
</dbReference>
<dbReference type="InterPro" id="IPR036116">
    <property type="entry name" value="FN3_sf"/>
</dbReference>
<dbReference type="PROSITE" id="PS50853">
    <property type="entry name" value="FN3"/>
    <property type="match status" value="1"/>
</dbReference>
<accession>A0A8X6LJ02</accession>
<dbReference type="CDD" id="cd00063">
    <property type="entry name" value="FN3"/>
    <property type="match status" value="1"/>
</dbReference>
<evidence type="ECO:0000313" key="3">
    <source>
        <dbReference type="EMBL" id="GFR09069.1"/>
    </source>
</evidence>
<dbReference type="InterPro" id="IPR003961">
    <property type="entry name" value="FN3_dom"/>
</dbReference>
<reference evidence="3" key="1">
    <citation type="submission" date="2020-07" db="EMBL/GenBank/DDBJ databases">
        <title>Multicomponent nature underlies the extraordinary mechanical properties of spider dragline silk.</title>
        <authorList>
            <person name="Kono N."/>
            <person name="Nakamura H."/>
            <person name="Mori M."/>
            <person name="Yoshida Y."/>
            <person name="Ohtoshi R."/>
            <person name="Malay A.D."/>
            <person name="Moran D.A.P."/>
            <person name="Tomita M."/>
            <person name="Numata K."/>
            <person name="Arakawa K."/>
        </authorList>
    </citation>
    <scope>NUCLEOTIDE SEQUENCE</scope>
</reference>
<sequence length="212" mass="24245">MDSVDPSTMERCYSLYLGSTAPQTSWNSDILREMEAKKILSFGCLNLSRLFPFCVKPWGNGKHRGQFYCFLFYYCRHPVSQWIEDTNLGNKILTLHHLDRSEDIPDPAGMPLIMGFTSRSVNLSWAPSVDNHNSPILHYIIHVRVGEMGEWESAMGIMTPDNKTSYHVIGLQPYTVYSFRVMAVNAIGASEPSKESYYMVTLREDHLKMIAH</sequence>
<protein>
    <submittedName>
        <fullName evidence="3">Tyrosine-protein phosphatase 99A</fullName>
    </submittedName>
</protein>
<dbReference type="OrthoDB" id="6431369at2759"/>
<dbReference type="AlphaFoldDB" id="A0A8X6LJ02"/>
<keyword evidence="4" id="KW-1185">Reference proteome</keyword>
<dbReference type="InterPro" id="IPR013783">
    <property type="entry name" value="Ig-like_fold"/>
</dbReference>
<organism evidence="3 4">
    <name type="scientific">Trichonephila clavata</name>
    <name type="common">Joro spider</name>
    <name type="synonym">Nephila clavata</name>
    <dbReference type="NCBI Taxonomy" id="2740835"/>
    <lineage>
        <taxon>Eukaryota</taxon>
        <taxon>Metazoa</taxon>
        <taxon>Ecdysozoa</taxon>
        <taxon>Arthropoda</taxon>
        <taxon>Chelicerata</taxon>
        <taxon>Arachnida</taxon>
        <taxon>Araneae</taxon>
        <taxon>Araneomorphae</taxon>
        <taxon>Entelegynae</taxon>
        <taxon>Araneoidea</taxon>
        <taxon>Nephilidae</taxon>
        <taxon>Trichonephila</taxon>
    </lineage>
</organism>
<evidence type="ECO:0000313" key="4">
    <source>
        <dbReference type="Proteomes" id="UP000887116"/>
    </source>
</evidence>
<proteinExistence type="predicted"/>
<dbReference type="Proteomes" id="UP000887116">
    <property type="component" value="Unassembled WGS sequence"/>
</dbReference>
<gene>
    <name evidence="3" type="primary">Ptp99A_2</name>
    <name evidence="3" type="ORF">TNCT_162181</name>
</gene>